<dbReference type="EMBL" id="JAULSO010000001">
    <property type="protein sequence ID" value="KAK3693525.1"/>
    <property type="molecule type" value="Genomic_DNA"/>
</dbReference>
<dbReference type="GO" id="GO:0046872">
    <property type="term" value="F:metal ion binding"/>
    <property type="evidence" value="ECO:0007669"/>
    <property type="project" value="UniProtKB-KW"/>
</dbReference>
<comment type="similarity">
    <text evidence="4">Belongs to the neutral sphingomyelinase family.</text>
</comment>
<dbReference type="InterPro" id="IPR005135">
    <property type="entry name" value="Endo/exonuclease/phosphatase"/>
</dbReference>
<keyword evidence="11" id="KW-0443">Lipid metabolism</keyword>
<name>A0AAE0XHV1_9PEZI</name>
<evidence type="ECO:0000256" key="14">
    <source>
        <dbReference type="SAM" id="Phobius"/>
    </source>
</evidence>
<evidence type="ECO:0000313" key="16">
    <source>
        <dbReference type="EMBL" id="KAK3693525.1"/>
    </source>
</evidence>
<comment type="caution">
    <text evidence="16">The sequence shown here is derived from an EMBL/GenBank/DDBJ whole genome shotgun (WGS) entry which is preliminary data.</text>
</comment>
<dbReference type="GO" id="GO:0004767">
    <property type="term" value="F:sphingomyelin phosphodiesterase activity"/>
    <property type="evidence" value="ECO:0007669"/>
    <property type="project" value="InterPro"/>
</dbReference>
<evidence type="ECO:0000256" key="13">
    <source>
        <dbReference type="SAM" id="MobiDB-lite"/>
    </source>
</evidence>
<dbReference type="PANTHER" id="PTHR16320:SF24">
    <property type="entry name" value="PHOSPHODIESTERASE, PUTATIVE-RELATED"/>
    <property type="match status" value="1"/>
</dbReference>
<feature type="region of interest" description="Disordered" evidence="13">
    <location>
        <begin position="353"/>
        <end position="372"/>
    </location>
</feature>
<evidence type="ECO:0000256" key="3">
    <source>
        <dbReference type="ARBA" id="ARBA00004991"/>
    </source>
</evidence>
<feature type="compositionally biased region" description="Polar residues" evidence="13">
    <location>
        <begin position="354"/>
        <end position="372"/>
    </location>
</feature>
<feature type="transmembrane region" description="Helical" evidence="14">
    <location>
        <begin position="447"/>
        <end position="465"/>
    </location>
</feature>
<keyword evidence="6" id="KW-0479">Metal-binding</keyword>
<feature type="transmembrane region" description="Helical" evidence="14">
    <location>
        <begin position="471"/>
        <end position="495"/>
    </location>
</feature>
<dbReference type="SUPFAM" id="SSF56219">
    <property type="entry name" value="DNase I-like"/>
    <property type="match status" value="1"/>
</dbReference>
<comment type="pathway">
    <text evidence="3">Sphingolipid metabolism.</text>
</comment>
<comment type="pathway">
    <text evidence="2">Lipid metabolism; sphingolipid metabolism.</text>
</comment>
<keyword evidence="17" id="KW-1185">Reference proteome</keyword>
<keyword evidence="5 14" id="KW-0812">Transmembrane</keyword>
<evidence type="ECO:0000256" key="6">
    <source>
        <dbReference type="ARBA" id="ARBA00022723"/>
    </source>
</evidence>
<accession>A0AAE0XHV1</accession>
<evidence type="ECO:0000256" key="8">
    <source>
        <dbReference type="ARBA" id="ARBA00022842"/>
    </source>
</evidence>
<keyword evidence="16" id="KW-0255">Endonuclease</keyword>
<reference evidence="16" key="1">
    <citation type="journal article" date="2023" name="Mol. Phylogenet. Evol.">
        <title>Genome-scale phylogeny and comparative genomics of the fungal order Sordariales.</title>
        <authorList>
            <person name="Hensen N."/>
            <person name="Bonometti L."/>
            <person name="Westerberg I."/>
            <person name="Brannstrom I.O."/>
            <person name="Guillou S."/>
            <person name="Cros-Aarteil S."/>
            <person name="Calhoun S."/>
            <person name="Haridas S."/>
            <person name="Kuo A."/>
            <person name="Mondo S."/>
            <person name="Pangilinan J."/>
            <person name="Riley R."/>
            <person name="LaButti K."/>
            <person name="Andreopoulos B."/>
            <person name="Lipzen A."/>
            <person name="Chen C."/>
            <person name="Yan M."/>
            <person name="Daum C."/>
            <person name="Ng V."/>
            <person name="Clum A."/>
            <person name="Steindorff A."/>
            <person name="Ohm R.A."/>
            <person name="Martin F."/>
            <person name="Silar P."/>
            <person name="Natvig D.O."/>
            <person name="Lalanne C."/>
            <person name="Gautier V."/>
            <person name="Ament-Velasquez S.L."/>
            <person name="Kruys A."/>
            <person name="Hutchinson M.I."/>
            <person name="Powell A.J."/>
            <person name="Barry K."/>
            <person name="Miller A.N."/>
            <person name="Grigoriev I.V."/>
            <person name="Debuchy R."/>
            <person name="Gladieux P."/>
            <person name="Hiltunen Thoren M."/>
            <person name="Johannesson H."/>
        </authorList>
    </citation>
    <scope>NUCLEOTIDE SEQUENCE</scope>
    <source>
        <strain evidence="16">CBS 314.62</strain>
    </source>
</reference>
<evidence type="ECO:0000313" key="17">
    <source>
        <dbReference type="Proteomes" id="UP001270362"/>
    </source>
</evidence>
<sequence length="534" mass="58997">MAELPAEISLVTLNCWGLKYISKLRRERMTEIGRQLALADPQPHIVALQECWTQEDYQSIRHETRFILPHGKFYHSGPFGGGLAILSRWPIEESTMFRYPLNGRPTAFFRGDWFVGKGVACARIRYGPDPKHVIEVFNTHTHAPYEHGPNDSYQCHRTAQAWEVVKLLRGAAERGHLVLAMGDFNMIPSSLEYRIITSLAPVRDTWRVLHPDSAVGPAVHPAEQARHRPVPTAEFNIIENGAASDGPTNTWRWAPAQQKLLGRGKPEVPVPPETLDHKGKRLDYIFVGPGALPALGGSWTVRRARVGMMMRHPELGCSLSDHFAVEATLAFQPSTTSTPTAAVIESPVIPVSSHLPTTTAKPNPEKGTSTGTAETKETFEINAGTYLQSPTTSSFHSLPIPSSPKPSMTSAHQPPSLPLQTYDAILANLTQYIRRERAQTTWRTRHFLFWVLATIGCYVAVWFSPRNFVSFLLILVSSLGLAAGTVDGLMALLFFNGAEARALKEFGWEVRNARAIAAGDGGHRVEDGVREGGE</sequence>
<feature type="domain" description="Endonuclease/exonuclease/phosphatase" evidence="15">
    <location>
        <begin position="11"/>
        <end position="322"/>
    </location>
</feature>
<comment type="subcellular location">
    <subcellularLocation>
        <location evidence="1">Membrane</location>
        <topology evidence="1">Multi-pass membrane protein</topology>
    </subcellularLocation>
</comment>
<evidence type="ECO:0000256" key="5">
    <source>
        <dbReference type="ARBA" id="ARBA00022692"/>
    </source>
</evidence>
<keyword evidence="7" id="KW-0378">Hydrolase</keyword>
<organism evidence="16 17">
    <name type="scientific">Podospora appendiculata</name>
    <dbReference type="NCBI Taxonomy" id="314037"/>
    <lineage>
        <taxon>Eukaryota</taxon>
        <taxon>Fungi</taxon>
        <taxon>Dikarya</taxon>
        <taxon>Ascomycota</taxon>
        <taxon>Pezizomycotina</taxon>
        <taxon>Sordariomycetes</taxon>
        <taxon>Sordariomycetidae</taxon>
        <taxon>Sordariales</taxon>
        <taxon>Podosporaceae</taxon>
        <taxon>Podospora</taxon>
    </lineage>
</organism>
<protein>
    <submittedName>
        <fullName evidence="16">Endonuclease/exonuclease/phosphatase</fullName>
    </submittedName>
</protein>
<feature type="region of interest" description="Disordered" evidence="13">
    <location>
        <begin position="389"/>
        <end position="413"/>
    </location>
</feature>
<proteinExistence type="inferred from homology"/>
<dbReference type="GO" id="GO:0016020">
    <property type="term" value="C:membrane"/>
    <property type="evidence" value="ECO:0007669"/>
    <property type="project" value="UniProtKB-SubCell"/>
</dbReference>
<keyword evidence="10 14" id="KW-1133">Transmembrane helix</keyword>
<evidence type="ECO:0000256" key="7">
    <source>
        <dbReference type="ARBA" id="ARBA00022801"/>
    </source>
</evidence>
<reference evidence="16" key="2">
    <citation type="submission" date="2023-06" db="EMBL/GenBank/DDBJ databases">
        <authorList>
            <consortium name="Lawrence Berkeley National Laboratory"/>
            <person name="Haridas S."/>
            <person name="Hensen N."/>
            <person name="Bonometti L."/>
            <person name="Westerberg I."/>
            <person name="Brannstrom I.O."/>
            <person name="Guillou S."/>
            <person name="Cros-Aarteil S."/>
            <person name="Calhoun S."/>
            <person name="Kuo A."/>
            <person name="Mondo S."/>
            <person name="Pangilinan J."/>
            <person name="Riley R."/>
            <person name="Labutti K."/>
            <person name="Andreopoulos B."/>
            <person name="Lipzen A."/>
            <person name="Chen C."/>
            <person name="Yanf M."/>
            <person name="Daum C."/>
            <person name="Ng V."/>
            <person name="Clum A."/>
            <person name="Steindorff A."/>
            <person name="Ohm R."/>
            <person name="Martin F."/>
            <person name="Silar P."/>
            <person name="Natvig D."/>
            <person name="Lalanne C."/>
            <person name="Gautier V."/>
            <person name="Ament-Velasquez S.L."/>
            <person name="Kruys A."/>
            <person name="Hutchinson M.I."/>
            <person name="Powell A.J."/>
            <person name="Barry K."/>
            <person name="Miller A.N."/>
            <person name="Grigoriev I.V."/>
            <person name="Debuchy R."/>
            <person name="Gladieux P."/>
            <person name="Thoren M.H."/>
            <person name="Johannesson H."/>
        </authorList>
    </citation>
    <scope>NUCLEOTIDE SEQUENCE</scope>
    <source>
        <strain evidence="16">CBS 314.62</strain>
    </source>
</reference>
<feature type="transmembrane region" description="Helical" evidence="14">
    <location>
        <begin position="284"/>
        <end position="301"/>
    </location>
</feature>
<evidence type="ECO:0000256" key="10">
    <source>
        <dbReference type="ARBA" id="ARBA00022989"/>
    </source>
</evidence>
<evidence type="ECO:0000256" key="12">
    <source>
        <dbReference type="ARBA" id="ARBA00023136"/>
    </source>
</evidence>
<keyword evidence="12 14" id="KW-0472">Membrane</keyword>
<dbReference type="GO" id="GO:0004519">
    <property type="term" value="F:endonuclease activity"/>
    <property type="evidence" value="ECO:0007669"/>
    <property type="project" value="UniProtKB-KW"/>
</dbReference>
<dbReference type="Pfam" id="PF03372">
    <property type="entry name" value="Exo_endo_phos"/>
    <property type="match status" value="1"/>
</dbReference>
<evidence type="ECO:0000256" key="9">
    <source>
        <dbReference type="ARBA" id="ARBA00022919"/>
    </source>
</evidence>
<gene>
    <name evidence="16" type="ORF">B0T22DRAFT_373484</name>
</gene>
<dbReference type="GO" id="GO:0006665">
    <property type="term" value="P:sphingolipid metabolic process"/>
    <property type="evidence" value="ECO:0007669"/>
    <property type="project" value="UniProtKB-KW"/>
</dbReference>
<evidence type="ECO:0000256" key="1">
    <source>
        <dbReference type="ARBA" id="ARBA00004141"/>
    </source>
</evidence>
<dbReference type="Proteomes" id="UP001270362">
    <property type="component" value="Unassembled WGS sequence"/>
</dbReference>
<dbReference type="FunFam" id="3.60.10.10:FF:000059">
    <property type="entry name" value="Inositol phosphosphingolipids phospholipase C"/>
    <property type="match status" value="1"/>
</dbReference>
<dbReference type="Gene3D" id="3.60.10.10">
    <property type="entry name" value="Endonuclease/exonuclease/phosphatase"/>
    <property type="match status" value="1"/>
</dbReference>
<dbReference type="AlphaFoldDB" id="A0AAE0XHV1"/>
<evidence type="ECO:0000256" key="2">
    <source>
        <dbReference type="ARBA" id="ARBA00004760"/>
    </source>
</evidence>
<dbReference type="InterPro" id="IPR036691">
    <property type="entry name" value="Endo/exonu/phosph_ase_sf"/>
</dbReference>
<evidence type="ECO:0000256" key="4">
    <source>
        <dbReference type="ARBA" id="ARBA00006335"/>
    </source>
</evidence>
<keyword evidence="9" id="KW-0746">Sphingolipid metabolism</keyword>
<dbReference type="PANTHER" id="PTHR16320">
    <property type="entry name" value="SPHINGOMYELINASE FAMILY MEMBER"/>
    <property type="match status" value="1"/>
</dbReference>
<dbReference type="InterPro" id="IPR038772">
    <property type="entry name" value="Sph/SMPD2-like"/>
</dbReference>
<evidence type="ECO:0000259" key="15">
    <source>
        <dbReference type="Pfam" id="PF03372"/>
    </source>
</evidence>
<keyword evidence="16" id="KW-0540">Nuclease</keyword>
<evidence type="ECO:0000256" key="11">
    <source>
        <dbReference type="ARBA" id="ARBA00023098"/>
    </source>
</evidence>
<keyword evidence="8" id="KW-0460">Magnesium</keyword>